<dbReference type="EMBL" id="JBHULX010000027">
    <property type="protein sequence ID" value="MFD2591908.1"/>
    <property type="molecule type" value="Genomic_DNA"/>
</dbReference>
<protein>
    <recommendedName>
        <fullName evidence="2">histidine kinase</fullName>
        <ecNumber evidence="2">2.7.13.3</ecNumber>
    </recommendedName>
</protein>
<evidence type="ECO:0000256" key="3">
    <source>
        <dbReference type="ARBA" id="ARBA00022679"/>
    </source>
</evidence>
<evidence type="ECO:0000313" key="8">
    <source>
        <dbReference type="Proteomes" id="UP001597459"/>
    </source>
</evidence>
<gene>
    <name evidence="7" type="ORF">ACFSTE_13810</name>
</gene>
<proteinExistence type="predicted"/>
<dbReference type="Gene3D" id="3.30.565.10">
    <property type="entry name" value="Histidine kinase-like ATPase, C-terminal domain"/>
    <property type="match status" value="1"/>
</dbReference>
<comment type="catalytic activity">
    <reaction evidence="1">
        <text>ATP + protein L-histidine = ADP + protein N-phospho-L-histidine.</text>
        <dbReference type="EC" id="2.7.13.3"/>
    </reaction>
</comment>
<dbReference type="Proteomes" id="UP001597459">
    <property type="component" value="Unassembled WGS sequence"/>
</dbReference>
<accession>A0ABW5NCK0</accession>
<dbReference type="CDD" id="cd16917">
    <property type="entry name" value="HATPase_UhpB-NarQ-NarX-like"/>
    <property type="match status" value="1"/>
</dbReference>
<dbReference type="SUPFAM" id="SSF55874">
    <property type="entry name" value="ATPase domain of HSP90 chaperone/DNA topoisomerase II/histidine kinase"/>
    <property type="match status" value="1"/>
</dbReference>
<sequence>MGGIPYSCKKKLPSPGIPVQLQQQLDSLDTYYKLAKNNAHTKGERMAAISTFITGAKNIALDSLHCKGLALYAKLLNKYSGPETAISVSYTLLETAEQSNDSSYIGLALYRLGYYNKKQGKYLKAFNFYNQSFKVYRNIKDSIYAGRSLMTMSNIQRVLGDHNACMMTATDGLTYLEGTQEYRLLGGLYQNIAIAFMDLGNSKEALFWNTRNMGLFKDSIARKQFRSRDIFKTKNSRASILREQGRYTESIAILNNLIADQGVIQQPREYAKFLANLGYVKFLKDPENPESEEMLLKAYQIWKEQEDLFGLYGGNLCLTKYYKNKDVVKARAHAYEAFKAIQKIGDREGMLEILTLITALTPDSLEDHQRFKEVSLELMELRKKTREIYAPTRFENESLLKENEAKNRKIAQVRNQNTIYLLVLLVALMGIGFSIFFFRQRTRNLAQQSKIAQFEARYETEIRISKRLHDELGNDIFQLMLQYQKNPHDPQIKEKLNTSYQRARDISRENNEFDTGSAYGQELNNMLQNYAQNGQQLLVRGLDAMEWDTQAKTTKITVYRVLQELMTNMQKHSQASLVALLFKEEDKKLIIRYSDNGLGMDLSTTISKNGLQNTEKRIQAIGGSLIFDSEKDKGVKAEIQIPN</sequence>
<dbReference type="Gene3D" id="1.25.40.10">
    <property type="entry name" value="Tetratricopeptide repeat domain"/>
    <property type="match status" value="2"/>
</dbReference>
<dbReference type="SUPFAM" id="SSF48452">
    <property type="entry name" value="TPR-like"/>
    <property type="match status" value="1"/>
</dbReference>
<organism evidence="7 8">
    <name type="scientific">Aquimarina hainanensis</name>
    <dbReference type="NCBI Taxonomy" id="1578017"/>
    <lineage>
        <taxon>Bacteria</taxon>
        <taxon>Pseudomonadati</taxon>
        <taxon>Bacteroidota</taxon>
        <taxon>Flavobacteriia</taxon>
        <taxon>Flavobacteriales</taxon>
        <taxon>Flavobacteriaceae</taxon>
        <taxon>Aquimarina</taxon>
    </lineage>
</organism>
<dbReference type="InterPro" id="IPR036890">
    <property type="entry name" value="HATPase_C_sf"/>
</dbReference>
<evidence type="ECO:0000256" key="2">
    <source>
        <dbReference type="ARBA" id="ARBA00012438"/>
    </source>
</evidence>
<keyword evidence="5" id="KW-0902">Two-component regulatory system</keyword>
<dbReference type="PANTHER" id="PTHR24421">
    <property type="entry name" value="NITRATE/NITRITE SENSOR PROTEIN NARX-RELATED"/>
    <property type="match status" value="1"/>
</dbReference>
<dbReference type="GO" id="GO:0016301">
    <property type="term" value="F:kinase activity"/>
    <property type="evidence" value="ECO:0007669"/>
    <property type="project" value="UniProtKB-KW"/>
</dbReference>
<reference evidence="8" key="1">
    <citation type="journal article" date="2019" name="Int. J. Syst. Evol. Microbiol.">
        <title>The Global Catalogue of Microorganisms (GCM) 10K type strain sequencing project: providing services to taxonomists for standard genome sequencing and annotation.</title>
        <authorList>
            <consortium name="The Broad Institute Genomics Platform"/>
            <consortium name="The Broad Institute Genome Sequencing Center for Infectious Disease"/>
            <person name="Wu L."/>
            <person name="Ma J."/>
        </authorList>
    </citation>
    <scope>NUCLEOTIDE SEQUENCE [LARGE SCALE GENOMIC DNA]</scope>
    <source>
        <strain evidence="8">KCTC 42423</strain>
    </source>
</reference>
<keyword evidence="6" id="KW-0472">Membrane</keyword>
<name>A0ABW5NCK0_9FLAO</name>
<dbReference type="PANTHER" id="PTHR24421:SF10">
    <property type="entry name" value="NITRATE_NITRITE SENSOR PROTEIN NARQ"/>
    <property type="match status" value="1"/>
</dbReference>
<keyword evidence="6" id="KW-0812">Transmembrane</keyword>
<evidence type="ECO:0000313" key="7">
    <source>
        <dbReference type="EMBL" id="MFD2591908.1"/>
    </source>
</evidence>
<keyword evidence="8" id="KW-1185">Reference proteome</keyword>
<dbReference type="RefSeq" id="WP_378258575.1">
    <property type="nucleotide sequence ID" value="NZ_JBHSJV010000001.1"/>
</dbReference>
<evidence type="ECO:0000256" key="1">
    <source>
        <dbReference type="ARBA" id="ARBA00000085"/>
    </source>
</evidence>
<dbReference type="InterPro" id="IPR011990">
    <property type="entry name" value="TPR-like_helical_dom_sf"/>
</dbReference>
<comment type="caution">
    <text evidence="7">The sequence shown here is derived from an EMBL/GenBank/DDBJ whole genome shotgun (WGS) entry which is preliminary data.</text>
</comment>
<dbReference type="EC" id="2.7.13.3" evidence="2"/>
<keyword evidence="4 7" id="KW-0418">Kinase</keyword>
<evidence type="ECO:0000256" key="6">
    <source>
        <dbReference type="SAM" id="Phobius"/>
    </source>
</evidence>
<feature type="transmembrane region" description="Helical" evidence="6">
    <location>
        <begin position="419"/>
        <end position="438"/>
    </location>
</feature>
<keyword evidence="6" id="KW-1133">Transmembrane helix</keyword>
<evidence type="ECO:0000256" key="5">
    <source>
        <dbReference type="ARBA" id="ARBA00023012"/>
    </source>
</evidence>
<evidence type="ECO:0000256" key="4">
    <source>
        <dbReference type="ARBA" id="ARBA00022777"/>
    </source>
</evidence>
<dbReference type="InterPro" id="IPR050482">
    <property type="entry name" value="Sensor_HK_TwoCompSys"/>
</dbReference>
<keyword evidence="3" id="KW-0808">Transferase</keyword>